<reference evidence="6 7" key="1">
    <citation type="journal article" date="2015" name="Nature">
        <title>rRNA introns, odd ribosomes, and small enigmatic genomes across a large radiation of phyla.</title>
        <authorList>
            <person name="Brown C.T."/>
            <person name="Hug L.A."/>
            <person name="Thomas B.C."/>
            <person name="Sharon I."/>
            <person name="Castelle C.J."/>
            <person name="Singh A."/>
            <person name="Wilkins M.J."/>
            <person name="Williams K.H."/>
            <person name="Banfield J.F."/>
        </authorList>
    </citation>
    <scope>NUCLEOTIDE SEQUENCE [LARGE SCALE GENOMIC DNA]</scope>
</reference>
<dbReference type="SUPFAM" id="SSF55174">
    <property type="entry name" value="Alpha-L RNA-binding motif"/>
    <property type="match status" value="1"/>
</dbReference>
<keyword evidence="3" id="KW-0694">RNA-binding</keyword>
<dbReference type="NCBIfam" id="TIGR00093">
    <property type="entry name" value="pseudouridine synthase"/>
    <property type="match status" value="1"/>
</dbReference>
<sequence>MKQEIRLNKFLVSVGACSRREADRLIEDERVSVNRTPALLGQKVTGKEIITIDGEPVGKPPTKRIYMAYHKPIGIICTSDPNAEDNIIEAINFPERIFHIGRLDVASSGLILLTNDGDIVNHILRAEEQHEKEYVIQTDRPLTDIFLHRMETGVVIDDRHTLPATVKRLGPDRFTLTLIEGRNRQIRKMCEALGYEVKQLKRIRVMNIQLGDLPPGRWRFLTPQEEKELLENKK</sequence>
<dbReference type="CDD" id="cd00165">
    <property type="entry name" value="S4"/>
    <property type="match status" value="1"/>
</dbReference>
<dbReference type="FunFam" id="3.30.70.1560:FF:000002">
    <property type="entry name" value="Pseudouridine synthase"/>
    <property type="match status" value="1"/>
</dbReference>
<dbReference type="SUPFAM" id="SSF55120">
    <property type="entry name" value="Pseudouridine synthase"/>
    <property type="match status" value="1"/>
</dbReference>
<dbReference type="SMART" id="SM00363">
    <property type="entry name" value="S4"/>
    <property type="match status" value="1"/>
</dbReference>
<dbReference type="EMBL" id="LCAU01000007">
    <property type="protein sequence ID" value="KKR97903.1"/>
    <property type="molecule type" value="Genomic_DNA"/>
</dbReference>
<dbReference type="PANTHER" id="PTHR47683:SF2">
    <property type="entry name" value="RNA-BINDING S4 DOMAIN-CONTAINING PROTEIN"/>
    <property type="match status" value="1"/>
</dbReference>
<dbReference type="Gene3D" id="3.30.70.1560">
    <property type="entry name" value="Alpha-L RNA-binding motif"/>
    <property type="match status" value="1"/>
</dbReference>
<dbReference type="PANTHER" id="PTHR47683">
    <property type="entry name" value="PSEUDOURIDINE SYNTHASE FAMILY PROTEIN-RELATED"/>
    <property type="match status" value="1"/>
</dbReference>
<organism evidence="6 7">
    <name type="scientific">Candidatus Uhrbacteria bacterium GW2011_GWF2_41_16</name>
    <dbReference type="NCBI Taxonomy" id="1618997"/>
    <lineage>
        <taxon>Bacteria</taxon>
        <taxon>Candidatus Uhriibacteriota</taxon>
    </lineage>
</organism>
<dbReference type="GO" id="GO:0120159">
    <property type="term" value="F:rRNA pseudouridine synthase activity"/>
    <property type="evidence" value="ECO:0007669"/>
    <property type="project" value="UniProtKB-ARBA"/>
</dbReference>
<dbReference type="InterPro" id="IPR036986">
    <property type="entry name" value="S4_RNA-bd_sf"/>
</dbReference>
<dbReference type="GO" id="GO:0000455">
    <property type="term" value="P:enzyme-directed rRNA pseudouridine synthesis"/>
    <property type="evidence" value="ECO:0007669"/>
    <property type="project" value="UniProtKB-ARBA"/>
</dbReference>
<evidence type="ECO:0000259" key="5">
    <source>
        <dbReference type="SMART" id="SM00363"/>
    </source>
</evidence>
<protein>
    <recommendedName>
        <fullName evidence="4">Pseudouridine synthase</fullName>
        <ecNumber evidence="4">5.4.99.-</ecNumber>
    </recommendedName>
</protein>
<proteinExistence type="inferred from homology"/>
<evidence type="ECO:0000313" key="7">
    <source>
        <dbReference type="Proteomes" id="UP000034746"/>
    </source>
</evidence>
<dbReference type="PROSITE" id="PS50889">
    <property type="entry name" value="S4"/>
    <property type="match status" value="1"/>
</dbReference>
<dbReference type="GO" id="GO:0003723">
    <property type="term" value="F:RNA binding"/>
    <property type="evidence" value="ECO:0007669"/>
    <property type="project" value="UniProtKB-KW"/>
</dbReference>
<dbReference type="InterPro" id="IPR042092">
    <property type="entry name" value="PsdUridine_s_RsuA/RluB/E/F_cat"/>
</dbReference>
<dbReference type="AlphaFoldDB" id="A0A0G0VA85"/>
<dbReference type="InterPro" id="IPR050343">
    <property type="entry name" value="RsuA_PseudoU_synthase"/>
</dbReference>
<evidence type="ECO:0000256" key="2">
    <source>
        <dbReference type="ARBA" id="ARBA00023235"/>
    </source>
</evidence>
<dbReference type="InterPro" id="IPR020094">
    <property type="entry name" value="TruA/RsuA/RluB/E/F_N"/>
</dbReference>
<dbReference type="EC" id="5.4.99.-" evidence="4"/>
<dbReference type="InterPro" id="IPR018496">
    <property type="entry name" value="PsdUridine_synth_RsuA/RluB_CS"/>
</dbReference>
<dbReference type="InterPro" id="IPR000748">
    <property type="entry name" value="PsdUridine_synth_RsuA/RluB/E/F"/>
</dbReference>
<evidence type="ECO:0000313" key="6">
    <source>
        <dbReference type="EMBL" id="KKR97903.1"/>
    </source>
</evidence>
<comment type="similarity">
    <text evidence="1 4">Belongs to the pseudouridine synthase RsuA family.</text>
</comment>
<evidence type="ECO:0000256" key="3">
    <source>
        <dbReference type="PROSITE-ProRule" id="PRU00182"/>
    </source>
</evidence>
<dbReference type="Pfam" id="PF00849">
    <property type="entry name" value="PseudoU_synth_2"/>
    <property type="match status" value="1"/>
</dbReference>
<feature type="domain" description="RNA-binding S4" evidence="5">
    <location>
        <begin position="5"/>
        <end position="63"/>
    </location>
</feature>
<name>A0A0G0VA85_9BACT</name>
<dbReference type="InterPro" id="IPR006145">
    <property type="entry name" value="PsdUridine_synth_RsuA/RluA"/>
</dbReference>
<dbReference type="Proteomes" id="UP000034746">
    <property type="component" value="Unassembled WGS sequence"/>
</dbReference>
<gene>
    <name evidence="6" type="ORF">UU48_C0007G0036</name>
</gene>
<dbReference type="InterPro" id="IPR020103">
    <property type="entry name" value="PsdUridine_synth_cat_dom_sf"/>
</dbReference>
<dbReference type="PROSITE" id="PS01149">
    <property type="entry name" value="PSI_RSU"/>
    <property type="match status" value="1"/>
</dbReference>
<evidence type="ECO:0000256" key="1">
    <source>
        <dbReference type="ARBA" id="ARBA00008348"/>
    </source>
</evidence>
<dbReference type="Gene3D" id="3.30.70.580">
    <property type="entry name" value="Pseudouridine synthase I, catalytic domain, N-terminal subdomain"/>
    <property type="match status" value="1"/>
</dbReference>
<keyword evidence="2 4" id="KW-0413">Isomerase</keyword>
<dbReference type="PATRIC" id="fig|1618997.3.peg.735"/>
<dbReference type="InterPro" id="IPR002942">
    <property type="entry name" value="S4_RNA-bd"/>
</dbReference>
<evidence type="ECO:0000256" key="4">
    <source>
        <dbReference type="RuleBase" id="RU003887"/>
    </source>
</evidence>
<dbReference type="Pfam" id="PF01479">
    <property type="entry name" value="S4"/>
    <property type="match status" value="1"/>
</dbReference>
<dbReference type="Gene3D" id="3.10.290.10">
    <property type="entry name" value="RNA-binding S4 domain"/>
    <property type="match status" value="1"/>
</dbReference>
<comment type="caution">
    <text evidence="6">The sequence shown here is derived from an EMBL/GenBank/DDBJ whole genome shotgun (WGS) entry which is preliminary data.</text>
</comment>
<accession>A0A0G0VA85</accession>